<keyword evidence="1 4" id="KW-0812">Transmembrane</keyword>
<name>A0A1H6ZU23_9BACT</name>
<feature type="transmembrane region" description="Helical" evidence="4">
    <location>
        <begin position="106"/>
        <end position="127"/>
    </location>
</feature>
<dbReference type="Gene3D" id="1.20.1250.20">
    <property type="entry name" value="MFS general substrate transporter like domains"/>
    <property type="match status" value="2"/>
</dbReference>
<keyword evidence="3 4" id="KW-0472">Membrane</keyword>
<feature type="transmembrane region" description="Helical" evidence="4">
    <location>
        <begin position="346"/>
        <end position="364"/>
    </location>
</feature>
<accession>A0A1H6ZU23</accession>
<dbReference type="InterPro" id="IPR052528">
    <property type="entry name" value="Sugar_transport-like"/>
</dbReference>
<evidence type="ECO:0000256" key="1">
    <source>
        <dbReference type="ARBA" id="ARBA00022692"/>
    </source>
</evidence>
<dbReference type="EMBL" id="FNZH01000005">
    <property type="protein sequence ID" value="SEJ56728.1"/>
    <property type="molecule type" value="Genomic_DNA"/>
</dbReference>
<keyword evidence="2 4" id="KW-1133">Transmembrane helix</keyword>
<feature type="transmembrane region" description="Helical" evidence="4">
    <location>
        <begin position="257"/>
        <end position="278"/>
    </location>
</feature>
<feature type="transmembrane region" description="Helical" evidence="4">
    <location>
        <begin position="133"/>
        <end position="156"/>
    </location>
</feature>
<evidence type="ECO:0000256" key="2">
    <source>
        <dbReference type="ARBA" id="ARBA00022989"/>
    </source>
</evidence>
<evidence type="ECO:0000313" key="6">
    <source>
        <dbReference type="EMBL" id="SEJ56728.1"/>
    </source>
</evidence>
<dbReference type="InterPro" id="IPR020846">
    <property type="entry name" value="MFS_dom"/>
</dbReference>
<dbReference type="InterPro" id="IPR011701">
    <property type="entry name" value="MFS"/>
</dbReference>
<protein>
    <submittedName>
        <fullName evidence="6">Predicted arabinose efflux permease, MFS family</fullName>
    </submittedName>
</protein>
<dbReference type="InterPro" id="IPR036259">
    <property type="entry name" value="MFS_trans_sf"/>
</dbReference>
<dbReference type="Proteomes" id="UP000199403">
    <property type="component" value="Unassembled WGS sequence"/>
</dbReference>
<evidence type="ECO:0000256" key="3">
    <source>
        <dbReference type="ARBA" id="ARBA00023136"/>
    </source>
</evidence>
<sequence>MKTNEDLTEKVYEWITDEGEVRACANISETACRETPYNFAKNVSSGALSKLAEQLVHPGTTLPWILAAMGVPGAFSGALVPIKDAGSLLPQLLVSAKIRSYPRRKWFWVIPAWVQALSLLAMALVVLTAEGAWAGWLVLACLAVFSGSSGVASIGFKDVTAKTIPKGKRGQLLAMRATAGGILTLVAGALLLTDLSEDSDRYLLFLLVLSGAVLWAISGVIFSRIVEEKGATSGGRTPLQELKKAWEFWQADRNLRLFILTRGLLMAIPLAQPFFVILGRQQLGEAVSNLGLMVLAAGIAGVVSSPFWGRFADRSSKKLMLIVAAIGMTNVALMASFPLWPDVLQHRYLFALLFLIQVMVHGGARLSRKTYLVDFAPDADRPSYVSLSNTAIGLFTLIGAALGTLAGFFGIQVMLLVFSGLLLLALLVGSQLDEA</sequence>
<reference evidence="7" key="1">
    <citation type="submission" date="2016-10" db="EMBL/GenBank/DDBJ databases">
        <authorList>
            <person name="Varghese N."/>
            <person name="Submissions S."/>
        </authorList>
    </citation>
    <scope>NUCLEOTIDE SEQUENCE [LARGE SCALE GENOMIC DNA]</scope>
    <source>
        <strain evidence="7">IBRC-M 10761</strain>
    </source>
</reference>
<feature type="domain" description="Major facilitator superfamily (MFS) profile" evidence="5">
    <location>
        <begin position="204"/>
        <end position="435"/>
    </location>
</feature>
<dbReference type="PANTHER" id="PTHR23526:SF2">
    <property type="entry name" value="MAJOR FACILITATOR SUPERFAMILY (MFS) PROFILE DOMAIN-CONTAINING PROTEIN"/>
    <property type="match status" value="1"/>
</dbReference>
<feature type="transmembrane region" description="Helical" evidence="4">
    <location>
        <begin position="408"/>
        <end position="429"/>
    </location>
</feature>
<dbReference type="SUPFAM" id="SSF103473">
    <property type="entry name" value="MFS general substrate transporter"/>
    <property type="match status" value="1"/>
</dbReference>
<feature type="transmembrane region" description="Helical" evidence="4">
    <location>
        <begin position="177"/>
        <end position="196"/>
    </location>
</feature>
<gene>
    <name evidence="6" type="ORF">SAMN05192553_105132</name>
</gene>
<dbReference type="GO" id="GO:0022857">
    <property type="term" value="F:transmembrane transporter activity"/>
    <property type="evidence" value="ECO:0007669"/>
    <property type="project" value="InterPro"/>
</dbReference>
<dbReference type="STRING" id="1416801.SAMN05192553_105132"/>
<dbReference type="PANTHER" id="PTHR23526">
    <property type="entry name" value="INTEGRAL MEMBRANE TRANSPORT PROTEIN-RELATED"/>
    <property type="match status" value="1"/>
</dbReference>
<dbReference type="Pfam" id="PF07690">
    <property type="entry name" value="MFS_1"/>
    <property type="match status" value="1"/>
</dbReference>
<feature type="transmembrane region" description="Helical" evidence="4">
    <location>
        <begin position="290"/>
        <end position="308"/>
    </location>
</feature>
<dbReference type="AlphaFoldDB" id="A0A1H6ZU23"/>
<dbReference type="RefSeq" id="WP_092176463.1">
    <property type="nucleotide sequence ID" value="NZ_FNZH01000005.1"/>
</dbReference>
<evidence type="ECO:0000259" key="5">
    <source>
        <dbReference type="PROSITE" id="PS50850"/>
    </source>
</evidence>
<keyword evidence="7" id="KW-1185">Reference proteome</keyword>
<evidence type="ECO:0000313" key="7">
    <source>
        <dbReference type="Proteomes" id="UP000199403"/>
    </source>
</evidence>
<proteinExistence type="predicted"/>
<organism evidence="6 7">
    <name type="scientific">Cyclobacterium xiamenense</name>
    <dbReference type="NCBI Taxonomy" id="1297121"/>
    <lineage>
        <taxon>Bacteria</taxon>
        <taxon>Pseudomonadati</taxon>
        <taxon>Bacteroidota</taxon>
        <taxon>Cytophagia</taxon>
        <taxon>Cytophagales</taxon>
        <taxon>Cyclobacteriaceae</taxon>
        <taxon>Cyclobacterium</taxon>
    </lineage>
</organism>
<feature type="transmembrane region" description="Helical" evidence="4">
    <location>
        <begin position="384"/>
        <end position="402"/>
    </location>
</feature>
<dbReference type="PROSITE" id="PS50850">
    <property type="entry name" value="MFS"/>
    <property type="match status" value="1"/>
</dbReference>
<evidence type="ECO:0000256" key="4">
    <source>
        <dbReference type="SAM" id="Phobius"/>
    </source>
</evidence>
<feature type="transmembrane region" description="Helical" evidence="4">
    <location>
        <begin position="202"/>
        <end position="226"/>
    </location>
</feature>
<feature type="transmembrane region" description="Helical" evidence="4">
    <location>
        <begin position="320"/>
        <end position="340"/>
    </location>
</feature>
<dbReference type="OrthoDB" id="1117124at2"/>